<proteinExistence type="predicted"/>
<name>A0ABR7WZG9_9SPHI</name>
<accession>A0ABR7WZG9</accession>
<dbReference type="Pfam" id="PF12784">
    <property type="entry name" value="PDDEXK_2"/>
    <property type="match status" value="1"/>
</dbReference>
<reference evidence="1 2" key="1">
    <citation type="submission" date="2020-09" db="EMBL/GenBank/DDBJ databases">
        <title>Novel species of Mucilaginibacter isolated from a glacier on the Tibetan Plateau.</title>
        <authorList>
            <person name="Liu Q."/>
            <person name="Xin Y.-H."/>
        </authorList>
    </citation>
    <scope>NUCLEOTIDE SEQUENCE [LARGE SCALE GENOMIC DNA]</scope>
    <source>
        <strain evidence="1 2">ZT4R22</strain>
    </source>
</reference>
<dbReference type="PANTHER" id="PTHR41317:SF1">
    <property type="entry name" value="PD-(D_E)XK NUCLEASE FAMILY TRANSPOSASE"/>
    <property type="match status" value="1"/>
</dbReference>
<gene>
    <name evidence="1" type="ORF">IDJ77_22740</name>
</gene>
<dbReference type="NCBIfam" id="TIGR01784">
    <property type="entry name" value="T_den_put_tspse"/>
    <property type="match status" value="1"/>
</dbReference>
<organism evidence="1 2">
    <name type="scientific">Mucilaginibacter pankratovii</name>
    <dbReference type="NCBI Taxonomy" id="2772110"/>
    <lineage>
        <taxon>Bacteria</taxon>
        <taxon>Pseudomonadati</taxon>
        <taxon>Bacteroidota</taxon>
        <taxon>Sphingobacteriia</taxon>
        <taxon>Sphingobacteriales</taxon>
        <taxon>Sphingobacteriaceae</taxon>
        <taxon>Mucilaginibacter</taxon>
    </lineage>
</organism>
<dbReference type="PANTHER" id="PTHR41317">
    <property type="entry name" value="PD-(D_E)XK NUCLEASE FAMILY TRANSPOSASE"/>
    <property type="match status" value="1"/>
</dbReference>
<sequence>MPNQQPPATGKYIDPLVDFAFKKIFGSEPNKDLLIAFLNEVFRGRKVIADLVYSKNEQHGDLKDEGAAIFDLQCTGDKGEQFIIEIQRGRQGFFKERALFYTSRLISNQAPKGKRSQWAYDLTEVYLIALLEDFTSAAGPYPKYVHDVYLCDRDTGEIFYEKLGFTYIELSKFVKTESELGTELDKWLYVLKNMSKIGKIPVYLRKPIFEKLFNIAEYANFTKEERDMYDSSLKYKWDNKNVLDYALKEGIEQGIERGIEKGIEQGIEKGIEQGIEKGKLEEALAIARELKKEGLAIDFIAKTTKLSIETIEKL</sequence>
<dbReference type="EMBL" id="JACWMY010000013">
    <property type="protein sequence ID" value="MBD1366647.1"/>
    <property type="molecule type" value="Genomic_DNA"/>
</dbReference>
<dbReference type="Proteomes" id="UP000606600">
    <property type="component" value="Unassembled WGS sequence"/>
</dbReference>
<evidence type="ECO:0000313" key="1">
    <source>
        <dbReference type="EMBL" id="MBD1366647.1"/>
    </source>
</evidence>
<dbReference type="InterPro" id="IPR010106">
    <property type="entry name" value="RpnA"/>
</dbReference>
<evidence type="ECO:0000313" key="2">
    <source>
        <dbReference type="Proteomes" id="UP000606600"/>
    </source>
</evidence>
<comment type="caution">
    <text evidence="1">The sequence shown here is derived from an EMBL/GenBank/DDBJ whole genome shotgun (WGS) entry which is preliminary data.</text>
</comment>
<keyword evidence="2" id="KW-1185">Reference proteome</keyword>
<dbReference type="RefSeq" id="WP_191191280.1">
    <property type="nucleotide sequence ID" value="NZ_JACWMY010000013.1"/>
</dbReference>
<protein>
    <submittedName>
        <fullName evidence="1">Rpn family recombination-promoting nuclease/putative transposase</fullName>
    </submittedName>
</protein>